<feature type="compositionally biased region" description="Polar residues" evidence="1">
    <location>
        <begin position="559"/>
        <end position="572"/>
    </location>
</feature>
<feature type="compositionally biased region" description="Polar residues" evidence="1">
    <location>
        <begin position="709"/>
        <end position="720"/>
    </location>
</feature>
<dbReference type="Proteomes" id="UP000008854">
    <property type="component" value="Unassembled WGS sequence"/>
</dbReference>
<dbReference type="WBParaSite" id="Smp_342920.1">
    <property type="protein sequence ID" value="Smp_342920.1"/>
    <property type="gene ID" value="Smp_342920"/>
</dbReference>
<accession>A0A5K4FCM9</accession>
<evidence type="ECO:0000313" key="2">
    <source>
        <dbReference type="Proteomes" id="UP000008854"/>
    </source>
</evidence>
<feature type="region of interest" description="Disordered" evidence="1">
    <location>
        <begin position="837"/>
        <end position="869"/>
    </location>
</feature>
<feature type="compositionally biased region" description="Polar residues" evidence="1">
    <location>
        <begin position="359"/>
        <end position="377"/>
    </location>
</feature>
<protein>
    <submittedName>
        <fullName evidence="3">Uncharacterized protein</fullName>
    </submittedName>
</protein>
<feature type="region of interest" description="Disordered" evidence="1">
    <location>
        <begin position="321"/>
        <end position="377"/>
    </location>
</feature>
<evidence type="ECO:0000313" key="3">
    <source>
        <dbReference type="WBParaSite" id="Smp_342920.1"/>
    </source>
</evidence>
<feature type="compositionally biased region" description="Low complexity" evidence="1">
    <location>
        <begin position="341"/>
        <end position="352"/>
    </location>
</feature>
<sequence length="1117" mass="129630">MTTMTNLSMEQDENNQDVLEFEDNLEKMSRDLVTDILNRARSAITHESLDTKQIMLPSQDFASSLPQLSITTPSPPKYVGENDKNVEECTDAFVTTPVSQKSAINEEIQPSNVHEDLTIQQAPSEEKLPNHYQTKFDFKSNILNDFRGIGVGSATPDTPRQRDYQWKSSIDLPPTNNTTFTHSYDYPQKPVYLREMSLSPPSLSCDLIKDDLITSSRPTNSNCIDEFTTSCRMLTYRQDSPTVINTDDIEQKLKPFSTPLPIYIPSTACTRILKQSEVYKFTGDYNSQPSRLRYNDSEIGKLSHSDSISSELEKLSIDHKNDSYVTNKKQSKKPNIPRLQLPSSPKLSHSPKTNPIRIRQSSLPRHSIPTSKSNNLKIPKSTSSSLCWWEPLHHHNTPIIESYNDKSNLPEPNPEVLKHYYYLCSQQPIKEANLMKAINEAEIQAKYNKIAHYEYLRQKSLQQQHQQHKRIRFLNSHQSRKFDMELKHLNKINHHHNTSTTTTNNNNSSINSTHRLSLCRPEQFTHLLQKENKPNKSFQYPNKDDPYPIMMKKSKKQRSILSSTVHNSQPRKVSSRSNSQVRSSLKVRNNSLDKNEYHQNDNINHHNHLDHHERRLHSSNNRRTQGSQSPIDNKRNIIKDSDYNRSIHSPISYFLDFNDKPDYNQHCTNLHSEYCHINKQNADSPTYIHSEYEDNLPKQFHSTNLQTENNSCENESYNKSIHSRRNNLRPIHHPNSSFHRNSDLSSGSLDRLRRRCHSIERELGTIERDKYEQTLSNPIPSDPRVDALTSANRILRQRLYDIQKTQENREHALNKAHEMVDGLLNKQQKQASIIRESTRNYAQTPSTLLTTNHDINDDDDDHNRKSYPTNLYKPMIKEDSLNLPTYTPTKYGHYHNQHHLQCHHDPNHITDYYGRHSNQHSPYNYCPNQRKPFDFTNHHSTNVLLEKLRSDYADLANSVYRIEEKARDAASSVQSLLKQFQMGLIMEPVNFNSMNQLPNSDSYESFNKESQSNELYDKSVMFRLQKARDTLDQLKSDSFRPSINCHRQVDYTVPLTISVTTTTNSLLSSSSIPLMTTTSGTVSSKINHYNLHEPYFKHPNMYNHPYSNPLRSTWNIS</sequence>
<feature type="region of interest" description="Disordered" evidence="1">
    <location>
        <begin position="709"/>
        <end position="750"/>
    </location>
</feature>
<reference evidence="2" key="1">
    <citation type="journal article" date="2012" name="PLoS Negl. Trop. Dis.">
        <title>A systematically improved high quality genome and transcriptome of the human blood fluke Schistosoma mansoni.</title>
        <authorList>
            <person name="Protasio A.V."/>
            <person name="Tsai I.J."/>
            <person name="Babbage A."/>
            <person name="Nichol S."/>
            <person name="Hunt M."/>
            <person name="Aslett M.A."/>
            <person name="De Silva N."/>
            <person name="Velarde G.S."/>
            <person name="Anderson T.J."/>
            <person name="Clark R.C."/>
            <person name="Davidson C."/>
            <person name="Dillon G.P."/>
            <person name="Holroyd N.E."/>
            <person name="LoVerde P.T."/>
            <person name="Lloyd C."/>
            <person name="McQuillan J."/>
            <person name="Oliveira G."/>
            <person name="Otto T.D."/>
            <person name="Parker-Manuel S.J."/>
            <person name="Quail M.A."/>
            <person name="Wilson R.A."/>
            <person name="Zerlotini A."/>
            <person name="Dunne D.W."/>
            <person name="Berriman M."/>
        </authorList>
    </citation>
    <scope>NUCLEOTIDE SEQUENCE [LARGE SCALE GENOMIC DNA]</scope>
    <source>
        <strain evidence="2">Puerto Rican</strain>
    </source>
</reference>
<feature type="region of interest" description="Disordered" evidence="1">
    <location>
        <begin position="531"/>
        <end position="638"/>
    </location>
</feature>
<feature type="compositionally biased region" description="Polar residues" evidence="1">
    <location>
        <begin position="839"/>
        <end position="851"/>
    </location>
</feature>
<feature type="compositionally biased region" description="Low complexity" evidence="1">
    <location>
        <begin position="575"/>
        <end position="584"/>
    </location>
</feature>
<dbReference type="InParanoid" id="A0A5K4FCM9"/>
<keyword evidence="2" id="KW-1185">Reference proteome</keyword>
<dbReference type="AlphaFoldDB" id="A0A5K4FCM9"/>
<evidence type="ECO:0000256" key="1">
    <source>
        <dbReference type="SAM" id="MobiDB-lite"/>
    </source>
</evidence>
<feature type="compositionally biased region" description="Polar residues" evidence="1">
    <location>
        <begin position="618"/>
        <end position="631"/>
    </location>
</feature>
<proteinExistence type="predicted"/>
<feature type="compositionally biased region" description="Basic residues" evidence="1">
    <location>
        <begin position="721"/>
        <end position="732"/>
    </location>
</feature>
<name>A0A5K4FCM9_SCHMA</name>
<organism evidence="2 3">
    <name type="scientific">Schistosoma mansoni</name>
    <name type="common">Blood fluke</name>
    <dbReference type="NCBI Taxonomy" id="6183"/>
    <lineage>
        <taxon>Eukaryota</taxon>
        <taxon>Metazoa</taxon>
        <taxon>Spiralia</taxon>
        <taxon>Lophotrochozoa</taxon>
        <taxon>Platyhelminthes</taxon>
        <taxon>Trematoda</taxon>
        <taxon>Digenea</taxon>
        <taxon>Strigeidida</taxon>
        <taxon>Schistosomatoidea</taxon>
        <taxon>Schistosomatidae</taxon>
        <taxon>Schistosoma</taxon>
    </lineage>
</organism>
<feature type="compositionally biased region" description="Basic residues" evidence="1">
    <location>
        <begin position="605"/>
        <end position="617"/>
    </location>
</feature>
<reference evidence="3" key="2">
    <citation type="submission" date="2019-11" db="UniProtKB">
        <authorList>
            <consortium name="WormBaseParasite"/>
        </authorList>
    </citation>
    <scope>IDENTIFICATION</scope>
    <source>
        <strain evidence="3">Puerto Rican</strain>
    </source>
</reference>